<dbReference type="Pfam" id="PF20585">
    <property type="entry name" value="Pectate_lyase_5"/>
    <property type="match status" value="1"/>
</dbReference>
<evidence type="ECO:0000256" key="1">
    <source>
        <dbReference type="SAM" id="SignalP"/>
    </source>
</evidence>
<reference evidence="2 4" key="1">
    <citation type="submission" date="2013-02" db="EMBL/GenBank/DDBJ databases">
        <title>The Genome Sequence of Enterococcus haemoperoxidus BAA-382.</title>
        <authorList>
            <consortium name="The Broad Institute Genome Sequencing Platform"/>
            <consortium name="The Broad Institute Genome Sequencing Center for Infectious Disease"/>
            <person name="Earl A.M."/>
            <person name="Gilmore M.S."/>
            <person name="Lebreton F."/>
            <person name="Walker B."/>
            <person name="Young S.K."/>
            <person name="Zeng Q."/>
            <person name="Gargeya S."/>
            <person name="Fitzgerald M."/>
            <person name="Haas B."/>
            <person name="Abouelleil A."/>
            <person name="Alvarado L."/>
            <person name="Arachchi H.M."/>
            <person name="Berlin A.M."/>
            <person name="Chapman S.B."/>
            <person name="Dewar J."/>
            <person name="Goldberg J."/>
            <person name="Griggs A."/>
            <person name="Gujja S."/>
            <person name="Hansen M."/>
            <person name="Howarth C."/>
            <person name="Imamovic A."/>
            <person name="Larimer J."/>
            <person name="McCowan C."/>
            <person name="Murphy C."/>
            <person name="Neiman D."/>
            <person name="Pearson M."/>
            <person name="Priest M."/>
            <person name="Roberts A."/>
            <person name="Saif S."/>
            <person name="Shea T."/>
            <person name="Sisk P."/>
            <person name="Sykes S."/>
            <person name="Wortman J."/>
            <person name="Nusbaum C."/>
            <person name="Birren B."/>
        </authorList>
    </citation>
    <scope>NUCLEOTIDE SEQUENCE [LARGE SCALE GENOMIC DNA]</scope>
    <source>
        <strain evidence="2 4">ATCC BAA-382</strain>
    </source>
</reference>
<evidence type="ECO:0000313" key="2">
    <source>
        <dbReference type="EMBL" id="EOH97168.1"/>
    </source>
</evidence>
<dbReference type="PATRIC" id="fig|1158608.3.peg.1630"/>
<evidence type="ECO:0000313" key="3">
    <source>
        <dbReference type="EMBL" id="EOT59981.1"/>
    </source>
</evidence>
<sequence length="426" mass="45487">MKSISLKSTVTKAVILGALIAPTVLPLAAHANEGSSVVATENAKQVNTFEQLKAALADASVSAIEVTGDITFPRAITGVPIRDVKMYSTTGAKIDLGKHYIHGKISSKEKGTFTLEGVEVVGYRKLATFFKGSNGWDFVSKDNTFDGETLVQLNNGTLTFEGTNTIDAEDEIGWVAHVVFKEGSELNGIAANSGHDRSAFKFKGTYENGWQGTVTVESTASVILNVKNQARSAFNGKINQINLQSDSRLKIETEGTGLAFDKSIHHKTAPVLNVGENADLDIHSKGASKGIKPTIDLAQPGSQINVAKGAYVYITGEGTQGIVFSAPGSSINVNEVVEFELGNKTLGSPVFSTKKNQGNLTFAFQNQDKIEAYSDYNTLTKEWSVTEATTSIANGSTQSVDSAVADFNSEFQVQNFGRIIITQPTT</sequence>
<feature type="signal peptide" evidence="1">
    <location>
        <begin position="1"/>
        <end position="31"/>
    </location>
</feature>
<keyword evidence="5" id="KW-1185">Reference proteome</keyword>
<keyword evidence="1" id="KW-0732">Signal</keyword>
<dbReference type="InterPro" id="IPR046776">
    <property type="entry name" value="Pectate_lyase_5"/>
</dbReference>
<reference evidence="3 5" key="2">
    <citation type="submission" date="2013-03" db="EMBL/GenBank/DDBJ databases">
        <title>The Genome Sequence of Enterococcus haemoperoxidus BAA-382 (PacBio/Illumina hybrid assembly).</title>
        <authorList>
            <consortium name="The Broad Institute Genomics Platform"/>
            <consortium name="The Broad Institute Genome Sequencing Center for Infectious Disease"/>
            <person name="Earl A."/>
            <person name="Russ C."/>
            <person name="Gilmore M."/>
            <person name="Surin D."/>
            <person name="Walker B."/>
            <person name="Young S."/>
            <person name="Zeng Q."/>
            <person name="Gargeya S."/>
            <person name="Fitzgerald M."/>
            <person name="Haas B."/>
            <person name="Abouelleil A."/>
            <person name="Allen A.W."/>
            <person name="Alvarado L."/>
            <person name="Arachchi H.M."/>
            <person name="Berlin A.M."/>
            <person name="Chapman S.B."/>
            <person name="Gainer-Dewar J."/>
            <person name="Goldberg J."/>
            <person name="Griggs A."/>
            <person name="Gujja S."/>
            <person name="Hansen M."/>
            <person name="Howarth C."/>
            <person name="Imamovic A."/>
            <person name="Ireland A."/>
            <person name="Larimer J."/>
            <person name="McCowan C."/>
            <person name="Murphy C."/>
            <person name="Pearson M."/>
            <person name="Poon T.W."/>
            <person name="Priest M."/>
            <person name="Roberts A."/>
            <person name="Saif S."/>
            <person name="Shea T."/>
            <person name="Sisk P."/>
            <person name="Sykes S."/>
            <person name="Wortman J."/>
            <person name="Nusbaum C."/>
            <person name="Birren B."/>
        </authorList>
    </citation>
    <scope>NUCLEOTIDE SEQUENCE [LARGE SCALE GENOMIC DNA]</scope>
    <source>
        <strain evidence="3 5">ATCC BAA-382</strain>
    </source>
</reference>
<dbReference type="Proteomes" id="UP000014197">
    <property type="component" value="Unassembled WGS sequence"/>
</dbReference>
<dbReference type="EMBL" id="ASVY01000003">
    <property type="protein sequence ID" value="EOT59981.1"/>
    <property type="molecule type" value="Genomic_DNA"/>
</dbReference>
<gene>
    <name evidence="3" type="ORF">I583_02616</name>
    <name evidence="2" type="ORF">UAW_01650</name>
</gene>
<evidence type="ECO:0000313" key="5">
    <source>
        <dbReference type="Proteomes" id="UP000014197"/>
    </source>
</evidence>
<feature type="chain" id="PRO_5004364612" description="WxL domain-containing protein" evidence="1">
    <location>
        <begin position="32"/>
        <end position="426"/>
    </location>
</feature>
<name>R2QPI6_9ENTE</name>
<dbReference type="RefSeq" id="WP_010761852.1">
    <property type="nucleotide sequence ID" value="NZ_KB946316.1"/>
</dbReference>
<dbReference type="AlphaFoldDB" id="R2QPI6"/>
<proteinExistence type="predicted"/>
<dbReference type="EMBL" id="AJAR01000014">
    <property type="protein sequence ID" value="EOH97168.1"/>
    <property type="molecule type" value="Genomic_DNA"/>
</dbReference>
<accession>R2QPI6</accession>
<dbReference type="OrthoDB" id="2340018at2"/>
<dbReference type="eggNOG" id="ENOG503062X">
    <property type="taxonomic scope" value="Bacteria"/>
</dbReference>
<comment type="caution">
    <text evidence="2">The sequence shown here is derived from an EMBL/GenBank/DDBJ whole genome shotgun (WGS) entry which is preliminary data.</text>
</comment>
<protein>
    <recommendedName>
        <fullName evidence="6">WxL domain-containing protein</fullName>
    </recommendedName>
</protein>
<organism evidence="2 4">
    <name type="scientific">Enterococcus haemoperoxidus ATCC BAA-382</name>
    <dbReference type="NCBI Taxonomy" id="1158608"/>
    <lineage>
        <taxon>Bacteria</taxon>
        <taxon>Bacillati</taxon>
        <taxon>Bacillota</taxon>
        <taxon>Bacilli</taxon>
        <taxon>Lactobacillales</taxon>
        <taxon>Enterococcaceae</taxon>
        <taxon>Enterococcus</taxon>
    </lineage>
</organism>
<dbReference type="Proteomes" id="UP000013858">
    <property type="component" value="Unassembled WGS sequence"/>
</dbReference>
<dbReference type="STRING" id="155618.RV06_GL000279"/>
<evidence type="ECO:0008006" key="6">
    <source>
        <dbReference type="Google" id="ProtNLM"/>
    </source>
</evidence>
<evidence type="ECO:0000313" key="4">
    <source>
        <dbReference type="Proteomes" id="UP000013858"/>
    </source>
</evidence>